<evidence type="ECO:0000259" key="6">
    <source>
        <dbReference type="Pfam" id="PF07635"/>
    </source>
</evidence>
<dbReference type="EMBL" id="QNRR01000003">
    <property type="protein sequence ID" value="RBP45352.1"/>
    <property type="molecule type" value="Genomic_DNA"/>
</dbReference>
<accession>A0A366HS30</accession>
<dbReference type="InterPro" id="IPR013036">
    <property type="entry name" value="DUF1587"/>
</dbReference>
<proteinExistence type="predicted"/>
<evidence type="ECO:0000259" key="7">
    <source>
        <dbReference type="Pfam" id="PF07637"/>
    </source>
</evidence>
<dbReference type="InterPro" id="IPR011478">
    <property type="entry name" value="DUF1585"/>
</dbReference>
<feature type="domain" description="DUF1592" evidence="5">
    <location>
        <begin position="503"/>
        <end position="631"/>
    </location>
</feature>
<dbReference type="InterPro" id="IPR013042">
    <property type="entry name" value="DUF1592"/>
</dbReference>
<feature type="domain" description="DUF1587" evidence="3">
    <location>
        <begin position="113"/>
        <end position="179"/>
    </location>
</feature>
<dbReference type="Proteomes" id="UP000253426">
    <property type="component" value="Unassembled WGS sequence"/>
</dbReference>
<dbReference type="Pfam" id="PF07624">
    <property type="entry name" value="PSD2"/>
    <property type="match status" value="1"/>
</dbReference>
<feature type="domain" description="DUF1595" evidence="7">
    <location>
        <begin position="438"/>
        <end position="498"/>
    </location>
</feature>
<reference evidence="8 9" key="1">
    <citation type="submission" date="2018-06" db="EMBL/GenBank/DDBJ databases">
        <title>Genomic Encyclopedia of Type Strains, Phase IV (KMG-IV): sequencing the most valuable type-strain genomes for metagenomic binning, comparative biology and taxonomic classification.</title>
        <authorList>
            <person name="Goeker M."/>
        </authorList>
    </citation>
    <scope>NUCLEOTIDE SEQUENCE [LARGE SCALE GENOMIC DNA]</scope>
    <source>
        <strain evidence="8 9">DSM 25532</strain>
    </source>
</reference>
<evidence type="ECO:0000313" key="9">
    <source>
        <dbReference type="Proteomes" id="UP000253426"/>
    </source>
</evidence>
<name>A0A366HS30_9BACT</name>
<dbReference type="Pfam" id="PF07631">
    <property type="entry name" value="PSD4"/>
    <property type="match status" value="1"/>
</dbReference>
<evidence type="ECO:0000259" key="5">
    <source>
        <dbReference type="Pfam" id="PF07631"/>
    </source>
</evidence>
<dbReference type="AlphaFoldDB" id="A0A366HS30"/>
<dbReference type="OrthoDB" id="174750at2"/>
<dbReference type="Pfam" id="PF07627">
    <property type="entry name" value="PSCyt3"/>
    <property type="match status" value="1"/>
</dbReference>
<feature type="chain" id="PRO_5016809175" evidence="1">
    <location>
        <begin position="21"/>
        <end position="864"/>
    </location>
</feature>
<evidence type="ECO:0000256" key="1">
    <source>
        <dbReference type="SAM" id="SignalP"/>
    </source>
</evidence>
<keyword evidence="9" id="KW-1185">Reference proteome</keyword>
<dbReference type="InterPro" id="IPR013039">
    <property type="entry name" value="DUF1588"/>
</dbReference>
<evidence type="ECO:0000259" key="4">
    <source>
        <dbReference type="Pfam" id="PF07627"/>
    </source>
</evidence>
<evidence type="ECO:0000259" key="3">
    <source>
        <dbReference type="Pfam" id="PF07626"/>
    </source>
</evidence>
<dbReference type="InterPro" id="IPR011429">
    <property type="entry name" value="Cyt_c_Planctomycete-type"/>
</dbReference>
<keyword evidence="1" id="KW-0732">Signal</keyword>
<dbReference type="InterPro" id="IPR013043">
    <property type="entry name" value="DUF1595"/>
</dbReference>
<comment type="caution">
    <text evidence="8">The sequence shown here is derived from an EMBL/GenBank/DDBJ whole genome shotgun (WGS) entry which is preliminary data.</text>
</comment>
<gene>
    <name evidence="8" type="ORF">DES53_103350</name>
</gene>
<protein>
    <submittedName>
        <fullName evidence="8">Cytochrome c</fullName>
    </submittedName>
</protein>
<dbReference type="Pfam" id="PF07637">
    <property type="entry name" value="PSD5"/>
    <property type="match status" value="1"/>
</dbReference>
<sequence>MAGMKVPALLLLAIAAPLHAGDFREFTSTYCIDCHDDEMKKGGLSLTSLGEEITAANARAWLRVLEQTERHSMPPGGKDQPSSEERHAMVLDLERRLVTHAAATPAHHPTVLRRLNRAEYRNTVRDLLHLNVSSFDPSRDFPEDTRIHGFASNGEKLVTSSFLMRQYVEAAEQIVERAVQFGPKPEVRRWDLSPPFDRTTRGFPYAENAYYQKTLKQSPPHQSLTERMRGLPQSGYAPVDEMREGVPVSGWYRIRVRAEGRYRHVDLDPKDPKLDLRKQKFPSMWDPTEPIRFALFTGTLEGIDPENKEALAVAATGYQSGQRTLAVWDLREDGPEWLECRVWLDRGQFPRMGFPNGPSESNNRIRNYFKANVDRLLNAEQRARYEADKANDWNLFMWFESPRILVSKIEVEGPLIESWPTEGHRAIFGAEPYRRENASKVLQSFAAQAWRRPVASEEVIPLIQLVREAEKEGLTAEAAIQEGIKAILCSPEFLYREEKQHGLSAYEIATRLSYFLWSSMPDETLLKLAAEGKLKQPDVLQAQTMRLLQDPRSEAFVEEFLNGWLSLRKLGSMAPDVHKFAVYYDDDLEPAMRMETRLFFRQLLNTNGPVERLLESGDTILNKELAQLYGIDLALVKEAQGKPIPGLQNEELVDDAAGRAPSLAFAQVKLPDARRGGLLGQASVLTLTANGVDTSPVIRGVWLLENVLGAPPSPPPPDVPTVEPDIRGAKTIRDQLMKHQEAASCRTCHRQIDPPGFALENFDAIGRWRGHYVADKVALPVDASGEFGDTKFKDVTGFKAELLNRREQFARCLVEKLLLHALGRELEITDRPHIRKIVETAAKDGYRLRDLVILCATSEIFALK</sequence>
<feature type="domain" description="DUF1585" evidence="2">
    <location>
        <begin position="790"/>
        <end position="861"/>
    </location>
</feature>
<organism evidence="8 9">
    <name type="scientific">Roseimicrobium gellanilyticum</name>
    <dbReference type="NCBI Taxonomy" id="748857"/>
    <lineage>
        <taxon>Bacteria</taxon>
        <taxon>Pseudomonadati</taxon>
        <taxon>Verrucomicrobiota</taxon>
        <taxon>Verrucomicrobiia</taxon>
        <taxon>Verrucomicrobiales</taxon>
        <taxon>Verrucomicrobiaceae</taxon>
        <taxon>Roseimicrobium</taxon>
    </lineage>
</organism>
<dbReference type="Pfam" id="PF07635">
    <property type="entry name" value="PSCyt1"/>
    <property type="match status" value="1"/>
</dbReference>
<evidence type="ECO:0000313" key="8">
    <source>
        <dbReference type="EMBL" id="RBP45352.1"/>
    </source>
</evidence>
<feature type="domain" description="Cytochrome C Planctomycete-type" evidence="6">
    <location>
        <begin position="31"/>
        <end position="75"/>
    </location>
</feature>
<feature type="domain" description="DUF1588" evidence="4">
    <location>
        <begin position="675"/>
        <end position="770"/>
    </location>
</feature>
<dbReference type="Pfam" id="PF07626">
    <property type="entry name" value="PSD3"/>
    <property type="match status" value="1"/>
</dbReference>
<feature type="signal peptide" evidence="1">
    <location>
        <begin position="1"/>
        <end position="20"/>
    </location>
</feature>
<evidence type="ECO:0000259" key="2">
    <source>
        <dbReference type="Pfam" id="PF07624"/>
    </source>
</evidence>